<dbReference type="GeneID" id="25738699"/>
<keyword evidence="3" id="KW-0862">Zinc</keyword>
<name>A0A0D2L4Z3_9CHLO</name>
<accession>A0A0D2L4Z3</accession>
<dbReference type="OrthoDB" id="1028014at2759"/>
<evidence type="ECO:0000259" key="6">
    <source>
        <dbReference type="PROSITE" id="PS50865"/>
    </source>
</evidence>
<feature type="region of interest" description="Disordered" evidence="5">
    <location>
        <begin position="419"/>
        <end position="447"/>
    </location>
</feature>
<dbReference type="EMBL" id="KK101113">
    <property type="protein sequence ID" value="KIZ02134.1"/>
    <property type="molecule type" value="Genomic_DNA"/>
</dbReference>
<dbReference type="Gene3D" id="6.10.140.2220">
    <property type="match status" value="1"/>
</dbReference>
<dbReference type="PROSITE" id="PS50865">
    <property type="entry name" value="ZF_MYND_2"/>
    <property type="match status" value="1"/>
</dbReference>
<keyword evidence="1" id="KW-0479">Metal-binding</keyword>
<dbReference type="GO" id="GO:0008270">
    <property type="term" value="F:zinc ion binding"/>
    <property type="evidence" value="ECO:0007669"/>
    <property type="project" value="UniProtKB-KW"/>
</dbReference>
<dbReference type="Pfam" id="PF01753">
    <property type="entry name" value="zf-MYND"/>
    <property type="match status" value="1"/>
</dbReference>
<keyword evidence="8" id="KW-1185">Reference proteome</keyword>
<protein>
    <recommendedName>
        <fullName evidence="6">MYND-type domain-containing protein</fullName>
    </recommendedName>
</protein>
<evidence type="ECO:0000256" key="3">
    <source>
        <dbReference type="ARBA" id="ARBA00022833"/>
    </source>
</evidence>
<dbReference type="Proteomes" id="UP000054498">
    <property type="component" value="Unassembled WGS sequence"/>
</dbReference>
<evidence type="ECO:0000313" key="7">
    <source>
        <dbReference type="EMBL" id="KIZ02134.1"/>
    </source>
</evidence>
<reference evidence="7 8" key="1">
    <citation type="journal article" date="2013" name="BMC Genomics">
        <title>Reconstruction of the lipid metabolism for the microalga Monoraphidium neglectum from its genome sequence reveals characteristics suitable for biofuel production.</title>
        <authorList>
            <person name="Bogen C."/>
            <person name="Al-Dilaimi A."/>
            <person name="Albersmeier A."/>
            <person name="Wichmann J."/>
            <person name="Grundmann M."/>
            <person name="Rupp O."/>
            <person name="Lauersen K.J."/>
            <person name="Blifernez-Klassen O."/>
            <person name="Kalinowski J."/>
            <person name="Goesmann A."/>
            <person name="Mussgnug J.H."/>
            <person name="Kruse O."/>
        </authorList>
    </citation>
    <scope>NUCLEOTIDE SEQUENCE [LARGE SCALE GENOMIC DNA]</scope>
    <source>
        <strain evidence="7 8">SAG 48.87</strain>
    </source>
</reference>
<proteinExistence type="predicted"/>
<dbReference type="RefSeq" id="XP_013901153.1">
    <property type="nucleotide sequence ID" value="XM_014045699.1"/>
</dbReference>
<evidence type="ECO:0000256" key="2">
    <source>
        <dbReference type="ARBA" id="ARBA00022771"/>
    </source>
</evidence>
<feature type="compositionally biased region" description="Gly residues" evidence="5">
    <location>
        <begin position="422"/>
        <end position="434"/>
    </location>
</feature>
<evidence type="ECO:0000256" key="4">
    <source>
        <dbReference type="PROSITE-ProRule" id="PRU00134"/>
    </source>
</evidence>
<feature type="compositionally biased region" description="Low complexity" evidence="5">
    <location>
        <begin position="438"/>
        <end position="447"/>
    </location>
</feature>
<dbReference type="KEGG" id="mng:MNEG_5822"/>
<sequence length="867" mass="86508">MGDRGGGSRASRVSRVTPTVPTGLSGEEAADFERLQALYAGTEFGSNPTPESFGRLLAGMAARANVPPSALAQMLPGGAAARRPAGVHGGRPRGAPGRPLAGFGGAGSEDEDEVDDASMEALMNQMFGMTPPNQRAPDGALDDVMRDLASGPRHGPDRARSLRLLATFARDSEPRARQVEGRGLLLAAIAGDALAPPDAACRTAALDAAAELCRSRPAAAAKLGGAAVGGFGGAGPASAAEGLERLIAAGALAAADGATVRNLDLAAAGLKAFTFLAASSPRAAAAAARAHPDAVRAAAASMLAAPDTRGARTLDARWREAGGADVISLSANMVAQLAKAGPEAVEQLLSTAPQITDAVFHLLVARRGACASFGMAEQALSGLCASPQGRAAVAARPGYLTRIAAALRRLPADAVQIAQDAGGRGGGGGGGGAESGARRPGAAEAEAAPLPKRLAEVSDDLLDALQALLGLAHAPADPRVEADARAPGVAAALSEALAPFVPWLRALPGQACGALNVLGQLARLLAAARPRGGWAREVLGPGGLRGALPEVLLGVGGKGGGTEDDEFWSQGRPSPGFDAQLRAARLLALCTRDVHGAAAVARSNDVCDAAAAALAAQAQSAFGGGGPSPVGGPGCQAVQMQRCALVCCLVDLFDDLVPEQGGELDLGFWAGEPGAGPRALAAHEGAGRRALALVASRLRPSMALMLEVDTAREVVERADSILRRLRAWEQAWAATGGAPPAPRWGQPEARAPSGSPGSGAAPQGRGGGGGGTISPRTGWSGAGGAGPSAAHAAAAAAPADVAVAGGKPPRECFSCGKRAGEAGEKLRACTGCLGLAYFCNVTCQRQGWPRHRDACRAAQAASQAAAT</sequence>
<feature type="region of interest" description="Disordered" evidence="5">
    <location>
        <begin position="1"/>
        <end position="28"/>
    </location>
</feature>
<evidence type="ECO:0000313" key="8">
    <source>
        <dbReference type="Proteomes" id="UP000054498"/>
    </source>
</evidence>
<feature type="region of interest" description="Disordered" evidence="5">
    <location>
        <begin position="80"/>
        <end position="112"/>
    </location>
</feature>
<evidence type="ECO:0000256" key="5">
    <source>
        <dbReference type="SAM" id="MobiDB-lite"/>
    </source>
</evidence>
<dbReference type="InterPro" id="IPR002893">
    <property type="entry name" value="Znf_MYND"/>
</dbReference>
<dbReference type="AlphaFoldDB" id="A0A0D2L4Z3"/>
<evidence type="ECO:0000256" key="1">
    <source>
        <dbReference type="ARBA" id="ARBA00022723"/>
    </source>
</evidence>
<organism evidence="7 8">
    <name type="scientific">Monoraphidium neglectum</name>
    <dbReference type="NCBI Taxonomy" id="145388"/>
    <lineage>
        <taxon>Eukaryota</taxon>
        <taxon>Viridiplantae</taxon>
        <taxon>Chlorophyta</taxon>
        <taxon>core chlorophytes</taxon>
        <taxon>Chlorophyceae</taxon>
        <taxon>CS clade</taxon>
        <taxon>Sphaeropleales</taxon>
        <taxon>Selenastraceae</taxon>
        <taxon>Monoraphidium</taxon>
    </lineage>
</organism>
<keyword evidence="2 4" id="KW-0863">Zinc-finger</keyword>
<feature type="region of interest" description="Disordered" evidence="5">
    <location>
        <begin position="734"/>
        <end position="788"/>
    </location>
</feature>
<dbReference type="SUPFAM" id="SSF144232">
    <property type="entry name" value="HIT/MYND zinc finger-like"/>
    <property type="match status" value="1"/>
</dbReference>
<feature type="domain" description="MYND-type" evidence="6">
    <location>
        <begin position="812"/>
        <end position="855"/>
    </location>
</feature>
<gene>
    <name evidence="7" type="ORF">MNEG_5822</name>
</gene>
<feature type="compositionally biased region" description="Low complexity" evidence="5">
    <location>
        <begin position="734"/>
        <end position="763"/>
    </location>
</feature>